<accession>A0A0N1H277</accession>
<proteinExistence type="predicted"/>
<dbReference type="Gene3D" id="1.20.1050.10">
    <property type="match status" value="1"/>
</dbReference>
<dbReference type="InterPro" id="IPR004045">
    <property type="entry name" value="Glutathione_S-Trfase_N"/>
</dbReference>
<keyword evidence="4" id="KW-1185">Reference proteome</keyword>
<dbReference type="Pfam" id="PF13409">
    <property type="entry name" value="GST_N_2"/>
    <property type="match status" value="1"/>
</dbReference>
<dbReference type="EMBL" id="LFJN01000017">
    <property type="protein sequence ID" value="KPI38693.1"/>
    <property type="molecule type" value="Genomic_DNA"/>
</dbReference>
<dbReference type="AlphaFoldDB" id="A0A0N1H277"/>
<feature type="domain" description="GST N-terminal" evidence="1">
    <location>
        <begin position="24"/>
        <end position="98"/>
    </location>
</feature>
<dbReference type="RefSeq" id="XP_017998656.1">
    <property type="nucleotide sequence ID" value="XM_018146200.1"/>
</dbReference>
<evidence type="ECO:0000313" key="4">
    <source>
        <dbReference type="Proteomes" id="UP000038010"/>
    </source>
</evidence>
<dbReference type="SUPFAM" id="SSF52833">
    <property type="entry name" value="Thioredoxin-like"/>
    <property type="match status" value="1"/>
</dbReference>
<dbReference type="InterPro" id="IPR036249">
    <property type="entry name" value="Thioredoxin-like_sf"/>
</dbReference>
<protein>
    <submittedName>
        <fullName evidence="3">Uncharacterized protein</fullName>
    </submittedName>
</protein>
<sequence length="264" mass="30021">MSTESKEDVVVLYDIPSREPCSAWSLNPWKTRLVLNYKNIPYRTEWVEYPDLAPTLSKLVPKRESATHSTEEFTSPTITLPDGTAIMDSLAIAKALEQLQPKPSLQLDSPLLDKVTTLIFQIRTALVPIFMPLVHKLLLPERSAEYFRRTREQRTGRTLEEIYNDPETGGAKAWEKGEKDGLRELGELYKRAKKENGGPFLEGKEPGFADFVVAGQMRMFERLGHLEDYIKGSGKEVGEMYERVGRGWKGMIIELIELCLCAEL</sequence>
<dbReference type="SUPFAM" id="SSF47616">
    <property type="entry name" value="GST C-terminal domain-like"/>
    <property type="match status" value="1"/>
</dbReference>
<evidence type="ECO:0000259" key="1">
    <source>
        <dbReference type="Pfam" id="PF13409"/>
    </source>
</evidence>
<dbReference type="GeneID" id="28738080"/>
<evidence type="ECO:0000259" key="2">
    <source>
        <dbReference type="Pfam" id="PF22041"/>
    </source>
</evidence>
<dbReference type="Pfam" id="PF22041">
    <property type="entry name" value="GST_C_7"/>
    <property type="match status" value="1"/>
</dbReference>
<evidence type="ECO:0000313" key="3">
    <source>
        <dbReference type="EMBL" id="KPI38693.1"/>
    </source>
</evidence>
<comment type="caution">
    <text evidence="3">The sequence shown here is derived from an EMBL/GenBank/DDBJ whole genome shotgun (WGS) entry which is preliminary data.</text>
</comment>
<reference evidence="3 4" key="1">
    <citation type="submission" date="2015-06" db="EMBL/GenBank/DDBJ databases">
        <title>Draft genome of the ant-associated black yeast Phialophora attae CBS 131958.</title>
        <authorList>
            <person name="Moreno L.F."/>
            <person name="Stielow B.J."/>
            <person name="de Hoog S."/>
            <person name="Vicente V.A."/>
            <person name="Weiss V.A."/>
            <person name="de Vries M."/>
            <person name="Cruz L.M."/>
            <person name="Souza E.M."/>
        </authorList>
    </citation>
    <scope>NUCLEOTIDE SEQUENCE [LARGE SCALE GENOMIC DNA]</scope>
    <source>
        <strain evidence="3 4">CBS 131958</strain>
    </source>
</reference>
<dbReference type="STRING" id="1664694.A0A0N1H277"/>
<dbReference type="VEuPathDB" id="FungiDB:AB675_5949"/>
<organism evidence="3 4">
    <name type="scientific">Cyphellophora attinorum</name>
    <dbReference type="NCBI Taxonomy" id="1664694"/>
    <lineage>
        <taxon>Eukaryota</taxon>
        <taxon>Fungi</taxon>
        <taxon>Dikarya</taxon>
        <taxon>Ascomycota</taxon>
        <taxon>Pezizomycotina</taxon>
        <taxon>Eurotiomycetes</taxon>
        <taxon>Chaetothyriomycetidae</taxon>
        <taxon>Chaetothyriales</taxon>
        <taxon>Cyphellophoraceae</taxon>
        <taxon>Cyphellophora</taxon>
    </lineage>
</organism>
<dbReference type="OrthoDB" id="4951845at2759"/>
<feature type="domain" description="Glutathione S-transferase UstS-like C-terminal" evidence="2">
    <location>
        <begin position="122"/>
        <end position="222"/>
    </location>
</feature>
<dbReference type="InterPro" id="IPR054416">
    <property type="entry name" value="GST_UstS-like_C"/>
</dbReference>
<name>A0A0N1H277_9EURO</name>
<gene>
    <name evidence="3" type="ORF">AB675_5949</name>
</gene>
<dbReference type="InterPro" id="IPR036282">
    <property type="entry name" value="Glutathione-S-Trfase_C_sf"/>
</dbReference>
<dbReference type="Proteomes" id="UP000038010">
    <property type="component" value="Unassembled WGS sequence"/>
</dbReference>
<dbReference type="Gene3D" id="3.40.30.10">
    <property type="entry name" value="Glutaredoxin"/>
    <property type="match status" value="1"/>
</dbReference>